<evidence type="ECO:0000313" key="7">
    <source>
        <dbReference type="EMBL" id="GAA2617559.1"/>
    </source>
</evidence>
<name>A0ABP6CI63_9ACTN</name>
<dbReference type="Gene3D" id="3.40.50.2000">
    <property type="entry name" value="Glycogen Phosphorylase B"/>
    <property type="match status" value="2"/>
</dbReference>
<evidence type="ECO:0000256" key="4">
    <source>
        <dbReference type="ARBA" id="ARBA00023194"/>
    </source>
</evidence>
<dbReference type="Proteomes" id="UP001501509">
    <property type="component" value="Unassembled WGS sequence"/>
</dbReference>
<dbReference type="PANTHER" id="PTHR48050">
    <property type="entry name" value="STEROL 3-BETA-GLUCOSYLTRANSFERASE"/>
    <property type="match status" value="1"/>
</dbReference>
<reference evidence="8" key="1">
    <citation type="journal article" date="2019" name="Int. J. Syst. Evol. Microbiol.">
        <title>The Global Catalogue of Microorganisms (GCM) 10K type strain sequencing project: providing services to taxonomists for standard genome sequencing and annotation.</title>
        <authorList>
            <consortium name="The Broad Institute Genomics Platform"/>
            <consortium name="The Broad Institute Genome Sequencing Center for Infectious Disease"/>
            <person name="Wu L."/>
            <person name="Ma J."/>
        </authorList>
    </citation>
    <scope>NUCLEOTIDE SEQUENCE [LARGE SCALE GENOMIC DNA]</scope>
    <source>
        <strain evidence="8">JCM 6833</strain>
    </source>
</reference>
<dbReference type="InterPro" id="IPR010610">
    <property type="entry name" value="EryCIII-like_C"/>
</dbReference>
<dbReference type="InterPro" id="IPR050426">
    <property type="entry name" value="Glycosyltransferase_28"/>
</dbReference>
<dbReference type="NCBIfam" id="TIGR04516">
    <property type="entry name" value="glycosyl_450act"/>
    <property type="match status" value="1"/>
</dbReference>
<comment type="caution">
    <text evidence="7">The sequence shown here is derived from an EMBL/GenBank/DDBJ whole genome shotgun (WGS) entry which is preliminary data.</text>
</comment>
<dbReference type="CDD" id="cd03784">
    <property type="entry name" value="GT1_Gtf-like"/>
    <property type="match status" value="1"/>
</dbReference>
<evidence type="ECO:0000256" key="2">
    <source>
        <dbReference type="ARBA" id="ARBA00022676"/>
    </source>
</evidence>
<dbReference type="EMBL" id="BAAATD010000009">
    <property type="protein sequence ID" value="GAA2617559.1"/>
    <property type="molecule type" value="Genomic_DNA"/>
</dbReference>
<gene>
    <name evidence="7" type="ORF">GCM10010411_61060</name>
</gene>
<keyword evidence="3" id="KW-0808">Transferase</keyword>
<sequence length="432" mass="47586">MRVLFVTLPTKAHAFAQVPLAWALRAAGHEVCVASQPELVDDITRTGLTAVPIGPELDQAGMVEENRRQREEAEQADFDGPDPELLLKLDGLPPEAVTYDYMQGLFTVMTTLAFKALSPEHAMDELVGFAREWRPDLVVWDTLVLAGPVAAKACGAAHARLLYSLDLLGRMRERYRGELALRPAEVWDDPVQEWLESTLERYGCAYSDDLMLGQWTIDPVPPSMRLPVDLPYVPVRFIPYNGRAELPDWLRPLPERRRVCLTLGLSFREMLGGDRASVSELLEAVADLDVEVVATLNAEQLEGVAKVPDNVRAVDFVPLNELLPTCSAIVHQGGFGQVQTAMAHGVPQVVLPNGTWDTVPRAQQVQDSGAGLAVDDPDRVSAVEIREKLVRVLEEPGFAVNAARLRAEMLATPAPAEIVPLLERLTAEHRAR</sequence>
<accession>A0ABP6CI63</accession>
<dbReference type="InterPro" id="IPR030953">
    <property type="entry name" value="Glycosyl_450act"/>
</dbReference>
<evidence type="ECO:0000259" key="6">
    <source>
        <dbReference type="Pfam" id="PF21036"/>
    </source>
</evidence>
<evidence type="ECO:0000256" key="1">
    <source>
        <dbReference type="ARBA" id="ARBA00006962"/>
    </source>
</evidence>
<evidence type="ECO:0000256" key="3">
    <source>
        <dbReference type="ARBA" id="ARBA00022679"/>
    </source>
</evidence>
<feature type="domain" description="Erythromycin biosynthesis protein CIII-like N-terminal" evidence="6">
    <location>
        <begin position="22"/>
        <end position="264"/>
    </location>
</feature>
<proteinExistence type="inferred from homology"/>
<evidence type="ECO:0000259" key="5">
    <source>
        <dbReference type="Pfam" id="PF06722"/>
    </source>
</evidence>
<dbReference type="InterPro" id="IPR048284">
    <property type="entry name" value="EryCIII-like_N"/>
</dbReference>
<dbReference type="Pfam" id="PF21036">
    <property type="entry name" value="EryCIII-like_N"/>
    <property type="match status" value="1"/>
</dbReference>
<dbReference type="PANTHER" id="PTHR48050:SF13">
    <property type="entry name" value="STEROL 3-BETA-GLUCOSYLTRANSFERASE UGT80A2"/>
    <property type="match status" value="1"/>
</dbReference>
<comment type="similarity">
    <text evidence="1">Belongs to the glycosyltransferase 28 family.</text>
</comment>
<protein>
    <submittedName>
        <fullName evidence="7">DUF1205 domain-containing protein</fullName>
    </submittedName>
</protein>
<keyword evidence="2" id="KW-0328">Glycosyltransferase</keyword>
<dbReference type="SUPFAM" id="SSF53756">
    <property type="entry name" value="UDP-Glycosyltransferase/glycogen phosphorylase"/>
    <property type="match status" value="1"/>
</dbReference>
<dbReference type="Pfam" id="PF06722">
    <property type="entry name" value="EryCIII-like_C"/>
    <property type="match status" value="1"/>
</dbReference>
<keyword evidence="8" id="KW-1185">Reference proteome</keyword>
<keyword evidence="4" id="KW-0045">Antibiotic biosynthesis</keyword>
<evidence type="ECO:0000313" key="8">
    <source>
        <dbReference type="Proteomes" id="UP001501509"/>
    </source>
</evidence>
<feature type="domain" description="Erythromycin biosynthesis protein CIII-like C-terminal" evidence="5">
    <location>
        <begin position="280"/>
        <end position="425"/>
    </location>
</feature>
<dbReference type="InterPro" id="IPR002213">
    <property type="entry name" value="UDP_glucos_trans"/>
</dbReference>
<organism evidence="7 8">
    <name type="scientific">Actinomadura fulvescens</name>
    <dbReference type="NCBI Taxonomy" id="46160"/>
    <lineage>
        <taxon>Bacteria</taxon>
        <taxon>Bacillati</taxon>
        <taxon>Actinomycetota</taxon>
        <taxon>Actinomycetes</taxon>
        <taxon>Streptosporangiales</taxon>
        <taxon>Thermomonosporaceae</taxon>
        <taxon>Actinomadura</taxon>
    </lineage>
</organism>